<dbReference type="EMBL" id="JH598055">
    <property type="status" value="NOT_ANNOTATED_CDS"/>
    <property type="molecule type" value="Genomic_DNA"/>
</dbReference>
<dbReference type="AlphaFoldDB" id="M4BZ30"/>
<protein>
    <submittedName>
        <fullName evidence="1">Uncharacterized protein</fullName>
    </submittedName>
</protein>
<sequence>MVAVDLTDQYWVVGSGASTHLVRDASMLYELEDCDDLHSIFLLDKSTLRVTRREKASFGHLSYGNVERMTEDPSNGIQLTD</sequence>
<evidence type="ECO:0000313" key="2">
    <source>
        <dbReference type="Proteomes" id="UP000011713"/>
    </source>
</evidence>
<dbReference type="InParanoid" id="M4BZ30"/>
<organism evidence="1 2">
    <name type="scientific">Hyaloperonospora arabidopsidis (strain Emoy2)</name>
    <name type="common">Downy mildew agent</name>
    <name type="synonym">Peronospora arabidopsidis</name>
    <dbReference type="NCBI Taxonomy" id="559515"/>
    <lineage>
        <taxon>Eukaryota</taxon>
        <taxon>Sar</taxon>
        <taxon>Stramenopiles</taxon>
        <taxon>Oomycota</taxon>
        <taxon>Peronosporomycetes</taxon>
        <taxon>Peronosporales</taxon>
        <taxon>Peronosporaceae</taxon>
        <taxon>Hyaloperonospora</taxon>
    </lineage>
</organism>
<dbReference type="HOGENOM" id="CLU_2578958_0_0_1"/>
<dbReference type="EnsemblProtists" id="HpaT811853">
    <property type="protein sequence ID" value="HpaP811853"/>
    <property type="gene ID" value="HpaG811853"/>
</dbReference>
<keyword evidence="2" id="KW-1185">Reference proteome</keyword>
<dbReference type="Proteomes" id="UP000011713">
    <property type="component" value="Unassembled WGS sequence"/>
</dbReference>
<dbReference type="VEuPathDB" id="FungiDB:HpaG811853"/>
<evidence type="ECO:0000313" key="1">
    <source>
        <dbReference type="EnsemblProtists" id="HpaP811853"/>
    </source>
</evidence>
<reference evidence="2" key="1">
    <citation type="journal article" date="2010" name="Science">
        <title>Signatures of adaptation to obligate biotrophy in the Hyaloperonospora arabidopsidis genome.</title>
        <authorList>
            <person name="Baxter L."/>
            <person name="Tripathy S."/>
            <person name="Ishaque N."/>
            <person name="Boot N."/>
            <person name="Cabral A."/>
            <person name="Kemen E."/>
            <person name="Thines M."/>
            <person name="Ah-Fong A."/>
            <person name="Anderson R."/>
            <person name="Badejoko W."/>
            <person name="Bittner-Eddy P."/>
            <person name="Boore J.L."/>
            <person name="Chibucos M.C."/>
            <person name="Coates M."/>
            <person name="Dehal P."/>
            <person name="Delehaunty K."/>
            <person name="Dong S."/>
            <person name="Downton P."/>
            <person name="Dumas B."/>
            <person name="Fabro G."/>
            <person name="Fronick C."/>
            <person name="Fuerstenberg S.I."/>
            <person name="Fulton L."/>
            <person name="Gaulin E."/>
            <person name="Govers F."/>
            <person name="Hughes L."/>
            <person name="Humphray S."/>
            <person name="Jiang R.H."/>
            <person name="Judelson H."/>
            <person name="Kamoun S."/>
            <person name="Kyung K."/>
            <person name="Meijer H."/>
            <person name="Minx P."/>
            <person name="Morris P."/>
            <person name="Nelson J."/>
            <person name="Phuntumart V."/>
            <person name="Qutob D."/>
            <person name="Rehmany A."/>
            <person name="Rougon-Cardoso A."/>
            <person name="Ryden P."/>
            <person name="Torto-Alalibo T."/>
            <person name="Studholme D."/>
            <person name="Wang Y."/>
            <person name="Win J."/>
            <person name="Wood J."/>
            <person name="Clifton S.W."/>
            <person name="Rogers J."/>
            <person name="Van den Ackerveken G."/>
            <person name="Jones J.D."/>
            <person name="McDowell J.M."/>
            <person name="Beynon J."/>
            <person name="Tyler B.M."/>
        </authorList>
    </citation>
    <scope>NUCLEOTIDE SEQUENCE [LARGE SCALE GENOMIC DNA]</scope>
    <source>
        <strain evidence="2">Emoy2</strain>
    </source>
</reference>
<proteinExistence type="predicted"/>
<name>M4BZ30_HYAAE</name>
<accession>M4BZ30</accession>
<reference evidence="1" key="2">
    <citation type="submission" date="2015-06" db="UniProtKB">
        <authorList>
            <consortium name="EnsemblProtists"/>
        </authorList>
    </citation>
    <scope>IDENTIFICATION</scope>
    <source>
        <strain evidence="1">Emoy2</strain>
    </source>
</reference>